<dbReference type="EMBL" id="JZIW01000001">
    <property type="protein sequence ID" value="KOO84314.1"/>
    <property type="molecule type" value="Genomic_DNA"/>
</dbReference>
<organism evidence="1 2">
    <name type="scientific">Stenotrophomonas maltophilia</name>
    <name type="common">Pseudomonas maltophilia</name>
    <name type="synonym">Xanthomonas maltophilia</name>
    <dbReference type="NCBI Taxonomy" id="40324"/>
    <lineage>
        <taxon>Bacteria</taxon>
        <taxon>Pseudomonadati</taxon>
        <taxon>Pseudomonadota</taxon>
        <taxon>Gammaproteobacteria</taxon>
        <taxon>Lysobacterales</taxon>
        <taxon>Lysobacteraceae</taxon>
        <taxon>Stenotrophomonas</taxon>
        <taxon>Stenotrophomonas maltophilia group</taxon>
    </lineage>
</organism>
<comment type="caution">
    <text evidence="1">The sequence shown here is derived from an EMBL/GenBank/DDBJ whole genome shotgun (WGS) entry which is preliminary data.</text>
</comment>
<evidence type="ECO:0008006" key="3">
    <source>
        <dbReference type="Google" id="ProtNLM"/>
    </source>
</evidence>
<evidence type="ECO:0000313" key="1">
    <source>
        <dbReference type="EMBL" id="KOO84314.1"/>
    </source>
</evidence>
<reference evidence="1 2" key="1">
    <citation type="journal article" date="2015" name="Antimicrob. Agents Chemother.">
        <title>Whole-Genome Sequencing Identifies Emergence of a Quinolone Resistance Mutation in a Case of Stenotrophomonas maltophilia Bacteremia.</title>
        <authorList>
            <person name="Pak T.R."/>
            <person name="Altman D.R."/>
            <person name="Attie O."/>
            <person name="Sebra R."/>
            <person name="Hamula C.L."/>
            <person name="Lewis M."/>
            <person name="Deikus G."/>
            <person name="Newman L.C."/>
            <person name="Fang G."/>
            <person name="Hand J."/>
            <person name="Papel G."/>
            <person name="Wallach F."/>
            <person name="Schadt E.E."/>
            <person name="Huprikar S."/>
            <person name="van Bakel H."/>
            <person name="Kasarskis A."/>
            <person name="Bashir A."/>
        </authorList>
    </citation>
    <scope>NUCLEOTIDE SEQUENCE [LARGE SCALE GENOMIC DNA]</scope>
    <source>
        <strain evidence="1 2">ISMMS6</strain>
    </source>
</reference>
<evidence type="ECO:0000313" key="2">
    <source>
        <dbReference type="Proteomes" id="UP000037632"/>
    </source>
</evidence>
<dbReference type="Proteomes" id="UP000037632">
    <property type="component" value="Unassembled WGS sequence"/>
</dbReference>
<protein>
    <recommendedName>
        <fullName evidence="3">DUF4440 domain-containing protein</fullName>
    </recommendedName>
</protein>
<dbReference type="AlphaFoldDB" id="A0AB34TM82"/>
<proteinExistence type="predicted"/>
<sequence length="184" mass="19989">MRRALFQIIPLLIAPWVLPGCSRPAAEQTGERGHASEDVAATAATDPALGPQAPTLQASDIPLLAAVDDGAEPPSTMLNRYVAALLNRDRAASDAAWSNPPGDPRRADDAALRQLQELRTLRLHSDPPIARDDRQPPQLLEVPVQVRAVTANGTFRFSGWYRVQPSRDGSAWQIHSAQLRPTLD</sequence>
<accession>A0AB34TM82</accession>
<gene>
    <name evidence="1" type="ORF">VL23_14565</name>
</gene>
<name>A0AB34TM82_STEMA</name>
<dbReference type="RefSeq" id="WP_053462395.1">
    <property type="nucleotide sequence ID" value="NZ_JZIW01000001.1"/>
</dbReference>